<feature type="region of interest" description="Disordered" evidence="1">
    <location>
        <begin position="27"/>
        <end position="46"/>
    </location>
</feature>
<dbReference type="AlphaFoldDB" id="F1A1G9"/>
<dbReference type="VEuPathDB" id="AmoebaDB:DICPUDRAFT_158377"/>
<organism evidence="2 3">
    <name type="scientific">Dictyostelium purpureum</name>
    <name type="common">Slime mold</name>
    <dbReference type="NCBI Taxonomy" id="5786"/>
    <lineage>
        <taxon>Eukaryota</taxon>
        <taxon>Amoebozoa</taxon>
        <taxon>Evosea</taxon>
        <taxon>Eumycetozoa</taxon>
        <taxon>Dictyostelia</taxon>
        <taxon>Dictyosteliales</taxon>
        <taxon>Dictyosteliaceae</taxon>
        <taxon>Dictyostelium</taxon>
    </lineage>
</organism>
<reference evidence="3" key="1">
    <citation type="journal article" date="2011" name="Genome Biol.">
        <title>Comparative genomics of the social amoebae Dictyostelium discoideum and Dictyostelium purpureum.</title>
        <authorList>
            <consortium name="US DOE Joint Genome Institute (JGI-PGF)"/>
            <person name="Sucgang R."/>
            <person name="Kuo A."/>
            <person name="Tian X."/>
            <person name="Salerno W."/>
            <person name="Parikh A."/>
            <person name="Feasley C.L."/>
            <person name="Dalin E."/>
            <person name="Tu H."/>
            <person name="Huang E."/>
            <person name="Barry K."/>
            <person name="Lindquist E."/>
            <person name="Shapiro H."/>
            <person name="Bruce D."/>
            <person name="Schmutz J."/>
            <person name="Salamov A."/>
            <person name="Fey P."/>
            <person name="Gaudet P."/>
            <person name="Anjard C."/>
            <person name="Babu M.M."/>
            <person name="Basu S."/>
            <person name="Bushmanova Y."/>
            <person name="van der Wel H."/>
            <person name="Katoh-Kurasawa M."/>
            <person name="Dinh C."/>
            <person name="Coutinho P.M."/>
            <person name="Saito T."/>
            <person name="Elias M."/>
            <person name="Schaap P."/>
            <person name="Kay R.R."/>
            <person name="Henrissat B."/>
            <person name="Eichinger L."/>
            <person name="Rivero F."/>
            <person name="Putnam N.H."/>
            <person name="West C.M."/>
            <person name="Loomis W.F."/>
            <person name="Chisholm R.L."/>
            <person name="Shaulsky G."/>
            <person name="Strassmann J.E."/>
            <person name="Queller D.C."/>
            <person name="Kuspa A."/>
            <person name="Grigoriev I.V."/>
        </authorList>
    </citation>
    <scope>NUCLEOTIDE SEQUENCE [LARGE SCALE GENOMIC DNA]</scope>
    <source>
        <strain evidence="3">QSDP1</strain>
    </source>
</reference>
<dbReference type="FunCoup" id="F1A1G9">
    <property type="interactions" value="798"/>
</dbReference>
<keyword evidence="3" id="KW-1185">Reference proteome</keyword>
<protein>
    <submittedName>
        <fullName evidence="2">Uncharacterized protein</fullName>
    </submittedName>
</protein>
<feature type="compositionally biased region" description="Low complexity" evidence="1">
    <location>
        <begin position="28"/>
        <end position="46"/>
    </location>
</feature>
<proteinExistence type="predicted"/>
<dbReference type="Proteomes" id="UP000001064">
    <property type="component" value="Unassembled WGS sequence"/>
</dbReference>
<dbReference type="InParanoid" id="F1A1G9"/>
<feature type="non-terminal residue" evidence="2">
    <location>
        <position position="1"/>
    </location>
</feature>
<evidence type="ECO:0000313" key="2">
    <source>
        <dbReference type="EMBL" id="EGC29953.1"/>
    </source>
</evidence>
<dbReference type="RefSeq" id="XP_003293513.1">
    <property type="nucleotide sequence ID" value="XM_003293465.1"/>
</dbReference>
<dbReference type="EMBL" id="GL871373">
    <property type="protein sequence ID" value="EGC29953.1"/>
    <property type="molecule type" value="Genomic_DNA"/>
</dbReference>
<dbReference type="OMA" id="IYHEPNI"/>
<gene>
    <name evidence="2" type="ORF">DICPUDRAFT_158377</name>
</gene>
<evidence type="ECO:0000313" key="3">
    <source>
        <dbReference type="Proteomes" id="UP000001064"/>
    </source>
</evidence>
<evidence type="ECO:0000256" key="1">
    <source>
        <dbReference type="SAM" id="MobiDB-lite"/>
    </source>
</evidence>
<dbReference type="eggNOG" id="ENOG502RIKS">
    <property type="taxonomic scope" value="Eukaryota"/>
</dbReference>
<name>F1A1G9_DICPU</name>
<accession>F1A1G9</accession>
<dbReference type="KEGG" id="dpp:DICPUDRAFT_158377"/>
<dbReference type="OrthoDB" id="10640575at2759"/>
<dbReference type="GeneID" id="10504838"/>
<sequence length="413" mass="48474">INIYTQSMSSLFLQSLIEKAKETPTIINSNSFNNESNNNKYDTKNTTNKHQFLDQTIDNLNKEIEDLENEIRLLSNGTGQIEELQQQNSNIDTDNINNMNDNNNNNNIDEIENIKLLLNKFLQKTNKNYQHQKYDHEDMMEESEENLYSNYETEKKFKNETLIKHNQLMENLTGYKINYGMNKVYLDEPSIDDNKINSYTAYIFKGQCNNIFFKIEFVVNNNNNSNNNTPFVKDLIIKVPLLYQLNFRNLLNHCTKTKSLGLLLNSFQKTSKTLLKRNQFFNSLFISLSNKKQQEKNELIEEISNSFIYDSKIISIPGGYYSNSFIFHPDHVEPIFYLYWDIKYDIVEEQIKNDIQVIANPLLYSKNQVDQIQLILNSLSAYSKMNNSNLNNLSDLIIIGFIKQNQDKNKHNK</sequence>